<comment type="caution">
    <text evidence="1">The sequence shown here is derived from an EMBL/GenBank/DDBJ whole genome shotgun (WGS) entry which is preliminary data.</text>
</comment>
<gene>
    <name evidence="1" type="ORF">HZH66_014759</name>
</gene>
<evidence type="ECO:0000313" key="1">
    <source>
        <dbReference type="EMBL" id="KAF7379388.1"/>
    </source>
</evidence>
<keyword evidence="2" id="KW-1185">Reference proteome</keyword>
<dbReference type="AlphaFoldDB" id="A0A834IZM4"/>
<dbReference type="Proteomes" id="UP000614350">
    <property type="component" value="Unassembled WGS sequence"/>
</dbReference>
<sequence length="267" mass="29422">MEGTMTEFEENVSFDADDPDFAPKVTHIVVAQTVFRSMHFTDITFGVDKLSPACRKKRLMEVECWADNPISQKSTYYENFKKKSRTESLVQTPEGDLFCYCDNKNNDDDDDDDGGGGGGGVATYQNNMSVTSVQPPSENLSRHGSNVSLSCHSLCDSVDDGLQGSHPQYQDTILTIEELRAQLNSCFTCGVSWSEEHVSLDCSECGGYSLQRPCPLCDGRCHTVWKRDLTMSHASGKARWIGECALSCGPSLEESLVPALEKLRATS</sequence>
<evidence type="ECO:0000313" key="2">
    <source>
        <dbReference type="Proteomes" id="UP000614350"/>
    </source>
</evidence>
<protein>
    <recommendedName>
        <fullName evidence="3">Protein pinocchio</fullName>
    </recommendedName>
</protein>
<reference evidence="1" key="1">
    <citation type="journal article" date="2020" name="G3 (Bethesda)">
        <title>High-Quality Assemblies for Three Invasive Social Wasps from the &lt;i&gt;Vespula&lt;/i&gt; Genus.</title>
        <authorList>
            <person name="Harrop T.W.R."/>
            <person name="Guhlin J."/>
            <person name="McLaughlin G.M."/>
            <person name="Permina E."/>
            <person name="Stockwell P."/>
            <person name="Gilligan J."/>
            <person name="Le Lec M.F."/>
            <person name="Gruber M.A.M."/>
            <person name="Quinn O."/>
            <person name="Lovegrove M."/>
            <person name="Duncan E.J."/>
            <person name="Remnant E.J."/>
            <person name="Van Eeckhoven J."/>
            <person name="Graham B."/>
            <person name="Knapp R.A."/>
            <person name="Langford K.W."/>
            <person name="Kronenberg Z."/>
            <person name="Press M.O."/>
            <person name="Eacker S.M."/>
            <person name="Wilson-Rankin E.E."/>
            <person name="Purcell J."/>
            <person name="Lester P.J."/>
            <person name="Dearden P.K."/>
        </authorList>
    </citation>
    <scope>NUCLEOTIDE SEQUENCE</scope>
    <source>
        <strain evidence="1">Marl-1</strain>
    </source>
</reference>
<evidence type="ECO:0008006" key="3">
    <source>
        <dbReference type="Google" id="ProtNLM"/>
    </source>
</evidence>
<proteinExistence type="predicted"/>
<accession>A0A834IZM4</accession>
<dbReference type="EMBL" id="JACSEA010000023">
    <property type="protein sequence ID" value="KAF7379388.1"/>
    <property type="molecule type" value="Genomic_DNA"/>
</dbReference>
<name>A0A834IZM4_VESVU</name>
<organism evidence="1 2">
    <name type="scientific">Vespula vulgaris</name>
    <name type="common">Yellow jacket</name>
    <name type="synonym">Wasp</name>
    <dbReference type="NCBI Taxonomy" id="7454"/>
    <lineage>
        <taxon>Eukaryota</taxon>
        <taxon>Metazoa</taxon>
        <taxon>Ecdysozoa</taxon>
        <taxon>Arthropoda</taxon>
        <taxon>Hexapoda</taxon>
        <taxon>Insecta</taxon>
        <taxon>Pterygota</taxon>
        <taxon>Neoptera</taxon>
        <taxon>Endopterygota</taxon>
        <taxon>Hymenoptera</taxon>
        <taxon>Apocrita</taxon>
        <taxon>Aculeata</taxon>
        <taxon>Vespoidea</taxon>
        <taxon>Vespidae</taxon>
        <taxon>Vespinae</taxon>
        <taxon>Vespula</taxon>
    </lineage>
</organism>